<accession>A0A5B8V8X4</accession>
<gene>
    <name evidence="2" type="ORF">FRZ67_05585</name>
</gene>
<proteinExistence type="predicted"/>
<dbReference type="Proteomes" id="UP000321533">
    <property type="component" value="Chromosome"/>
</dbReference>
<keyword evidence="3" id="KW-1185">Reference proteome</keyword>
<name>A0A5B8V8X4_9BACT</name>
<dbReference type="InterPro" id="IPR024311">
    <property type="entry name" value="Lipocalin-like"/>
</dbReference>
<organism evidence="2 3">
    <name type="scientific">Panacibacter ginsenosidivorans</name>
    <dbReference type="NCBI Taxonomy" id="1813871"/>
    <lineage>
        <taxon>Bacteria</taxon>
        <taxon>Pseudomonadati</taxon>
        <taxon>Bacteroidota</taxon>
        <taxon>Chitinophagia</taxon>
        <taxon>Chitinophagales</taxon>
        <taxon>Chitinophagaceae</taxon>
        <taxon>Panacibacter</taxon>
    </lineage>
</organism>
<dbReference type="OrthoDB" id="662667at2"/>
<reference evidence="2 3" key="1">
    <citation type="journal article" date="2016" name="Int. J. Syst. Evol. Microbiol.">
        <title>Panacibacter ginsenosidivorans gen. nov., sp. nov., with ginsenoside converting activity isolated from soil of a ginseng field.</title>
        <authorList>
            <person name="Siddiqi M.Z."/>
            <person name="Muhammad Shafi S."/>
            <person name="Choi K.D."/>
            <person name="Im W.T."/>
        </authorList>
    </citation>
    <scope>NUCLEOTIDE SEQUENCE [LARGE SCALE GENOMIC DNA]</scope>
    <source>
        <strain evidence="2 3">Gsoil1550</strain>
    </source>
</reference>
<evidence type="ECO:0000313" key="2">
    <source>
        <dbReference type="EMBL" id="QEC66798.1"/>
    </source>
</evidence>
<feature type="domain" description="Lipocalin-like" evidence="1">
    <location>
        <begin position="59"/>
        <end position="125"/>
    </location>
</feature>
<dbReference type="KEGG" id="pgin:FRZ67_05585"/>
<dbReference type="PROSITE" id="PS51257">
    <property type="entry name" value="PROKAR_LIPOPROTEIN"/>
    <property type="match status" value="1"/>
</dbReference>
<protein>
    <submittedName>
        <fullName evidence="2">Lipocalin family protein</fullName>
    </submittedName>
</protein>
<dbReference type="AlphaFoldDB" id="A0A5B8V8X4"/>
<dbReference type="RefSeq" id="WP_147188598.1">
    <property type="nucleotide sequence ID" value="NZ_CP042435.1"/>
</dbReference>
<evidence type="ECO:0000313" key="3">
    <source>
        <dbReference type="Proteomes" id="UP000321533"/>
    </source>
</evidence>
<dbReference type="Pfam" id="PF13648">
    <property type="entry name" value="Lipocalin_4"/>
    <property type="match status" value="1"/>
</dbReference>
<sequence length="144" mass="15581">MKRALLYTVVAWIFCIGFLACKKSVSTDSSAITIENISGTYALKGLTWTFGGFNFNVYDSLDACEKDNLIKFNTDKTVDYIDAGAVCTPPEDDNGTWDLQGDSLIFSSNYSNAKIQSFNGKTLILTGVADGETGATATTTLEKQ</sequence>
<dbReference type="EMBL" id="CP042435">
    <property type="protein sequence ID" value="QEC66798.1"/>
    <property type="molecule type" value="Genomic_DNA"/>
</dbReference>
<evidence type="ECO:0000259" key="1">
    <source>
        <dbReference type="Pfam" id="PF13648"/>
    </source>
</evidence>